<evidence type="ECO:0000313" key="2">
    <source>
        <dbReference type="Proteomes" id="UP000297258"/>
    </source>
</evidence>
<evidence type="ECO:0008006" key="3">
    <source>
        <dbReference type="Google" id="ProtNLM"/>
    </source>
</evidence>
<proteinExistence type="predicted"/>
<accession>A0A4Y9SYQ8</accession>
<reference evidence="1 2" key="1">
    <citation type="submission" date="2019-03" db="EMBL/GenBank/DDBJ databases">
        <title>Draft genome of Massilia hortus sp. nov., a novel bacterial species of the Oxalobacteraceae family.</title>
        <authorList>
            <person name="Peta V."/>
            <person name="Raths R."/>
            <person name="Bucking H."/>
        </authorList>
    </citation>
    <scope>NUCLEOTIDE SEQUENCE [LARGE SCALE GENOMIC DNA]</scope>
    <source>
        <strain evidence="1 2">ONC3</strain>
    </source>
</reference>
<dbReference type="GO" id="GO:0016491">
    <property type="term" value="F:oxidoreductase activity"/>
    <property type="evidence" value="ECO:0007669"/>
    <property type="project" value="InterPro"/>
</dbReference>
<gene>
    <name evidence="1" type="ORF">E4O92_16160</name>
</gene>
<comment type="caution">
    <text evidence="1">The sequence shown here is derived from an EMBL/GenBank/DDBJ whole genome shotgun (WGS) entry which is preliminary data.</text>
</comment>
<organism evidence="1 2">
    <name type="scientific">Massilia horti</name>
    <dbReference type="NCBI Taxonomy" id="2562153"/>
    <lineage>
        <taxon>Bacteria</taxon>
        <taxon>Pseudomonadati</taxon>
        <taxon>Pseudomonadota</taxon>
        <taxon>Betaproteobacteria</taxon>
        <taxon>Burkholderiales</taxon>
        <taxon>Oxalobacteraceae</taxon>
        <taxon>Telluria group</taxon>
        <taxon>Massilia</taxon>
    </lineage>
</organism>
<dbReference type="SUPFAM" id="SSF55469">
    <property type="entry name" value="FMN-dependent nitroreductase-like"/>
    <property type="match status" value="2"/>
</dbReference>
<dbReference type="AlphaFoldDB" id="A0A4Y9SYQ8"/>
<name>A0A4Y9SYQ8_9BURK</name>
<dbReference type="Proteomes" id="UP000297258">
    <property type="component" value="Unassembled WGS sequence"/>
</dbReference>
<dbReference type="OrthoDB" id="272552at2"/>
<dbReference type="EMBL" id="SPUM01000108">
    <property type="protein sequence ID" value="TFW30697.1"/>
    <property type="molecule type" value="Genomic_DNA"/>
</dbReference>
<keyword evidence="2" id="KW-1185">Reference proteome</keyword>
<dbReference type="InterPro" id="IPR000415">
    <property type="entry name" value="Nitroreductase-like"/>
</dbReference>
<dbReference type="Gene3D" id="3.40.109.10">
    <property type="entry name" value="NADH Oxidase"/>
    <property type="match status" value="1"/>
</dbReference>
<evidence type="ECO:0000313" key="1">
    <source>
        <dbReference type="EMBL" id="TFW30697.1"/>
    </source>
</evidence>
<sequence>MSHTFIEQLAAVGAQAPSADNCQPWTLHWTGRALEVAYASRHPDTNVFDADSHATLLAVGGVAENLSMALAANGVDGAWRWSGGASQPYGELAVSAPLPDTFVAPSGPARRHTNRLPYQSTALPADVLAHAGAAREGGNRTVVLTEPDARECLVQLVRQCAQARFCNQDLHRWLFGSLRHTPQEVAQGDGLDMNTLGLPPGGRAMLALMSSWKRMEALNRIGAYKLLAHTETQLLSAAPALVCVVGPEERYGTLDAGRLLTRVWTELNLAGVAVQPYYVVTDQVNRLFAGTLPAGFDPWIWIAQRDLARLLGLAEGEMLHMILRVGFPAREPVRSRRLPLAQLFTSAD</sequence>
<dbReference type="RefSeq" id="WP_135190765.1">
    <property type="nucleotide sequence ID" value="NZ_SPUM01000108.1"/>
</dbReference>
<protein>
    <recommendedName>
        <fullName evidence="3">Nitroreductase</fullName>
    </recommendedName>
</protein>